<dbReference type="EMBL" id="CAOQHR010000007">
    <property type="protein sequence ID" value="CAI6337915.1"/>
    <property type="molecule type" value="Genomic_DNA"/>
</dbReference>
<reference evidence="2" key="1">
    <citation type="submission" date="2023-01" db="EMBL/GenBank/DDBJ databases">
        <authorList>
            <person name="Van Ghelder C."/>
            <person name="Rancurel C."/>
        </authorList>
    </citation>
    <scope>NUCLEOTIDE SEQUENCE</scope>
    <source>
        <strain evidence="2">CNCM I-4278</strain>
    </source>
</reference>
<feature type="compositionally biased region" description="Polar residues" evidence="1">
    <location>
        <begin position="7"/>
        <end position="18"/>
    </location>
</feature>
<dbReference type="AlphaFoldDB" id="A0A9W4UL10"/>
<evidence type="ECO:0000313" key="2">
    <source>
        <dbReference type="EMBL" id="CAI6337915.1"/>
    </source>
</evidence>
<organism evidence="2 3">
    <name type="scientific">Periconia digitata</name>
    <dbReference type="NCBI Taxonomy" id="1303443"/>
    <lineage>
        <taxon>Eukaryota</taxon>
        <taxon>Fungi</taxon>
        <taxon>Dikarya</taxon>
        <taxon>Ascomycota</taxon>
        <taxon>Pezizomycotina</taxon>
        <taxon>Dothideomycetes</taxon>
        <taxon>Pleosporomycetidae</taxon>
        <taxon>Pleosporales</taxon>
        <taxon>Massarineae</taxon>
        <taxon>Periconiaceae</taxon>
        <taxon>Periconia</taxon>
    </lineage>
</organism>
<evidence type="ECO:0000256" key="1">
    <source>
        <dbReference type="SAM" id="MobiDB-lite"/>
    </source>
</evidence>
<protein>
    <submittedName>
        <fullName evidence="2">Uncharacterized protein</fullName>
    </submittedName>
</protein>
<gene>
    <name evidence="2" type="ORF">PDIGIT_LOCUS11034</name>
</gene>
<dbReference type="Proteomes" id="UP001152607">
    <property type="component" value="Unassembled WGS sequence"/>
</dbReference>
<sequence length="62" mass="6927">MLITGHHTPQQELLQDTYLSREAPSTPSRFTSPPSSVPFPQQRNHVPQNPLSNPNTPRARPA</sequence>
<keyword evidence="3" id="KW-1185">Reference proteome</keyword>
<feature type="compositionally biased region" description="Polar residues" evidence="1">
    <location>
        <begin position="44"/>
        <end position="56"/>
    </location>
</feature>
<feature type="compositionally biased region" description="Low complexity" evidence="1">
    <location>
        <begin position="24"/>
        <end position="43"/>
    </location>
</feature>
<feature type="region of interest" description="Disordered" evidence="1">
    <location>
        <begin position="1"/>
        <end position="62"/>
    </location>
</feature>
<name>A0A9W4UL10_9PLEO</name>
<proteinExistence type="predicted"/>
<accession>A0A9W4UL10</accession>
<comment type="caution">
    <text evidence="2">The sequence shown here is derived from an EMBL/GenBank/DDBJ whole genome shotgun (WGS) entry which is preliminary data.</text>
</comment>
<evidence type="ECO:0000313" key="3">
    <source>
        <dbReference type="Proteomes" id="UP001152607"/>
    </source>
</evidence>